<protein>
    <submittedName>
        <fullName evidence="1">Uncharacterized protein</fullName>
    </submittedName>
</protein>
<sequence>MLGLPDQTPGLQAYIAARLDIDDKTDRRVIADTGVDPAVANGWGWVRAGRMRRAALNGLLHQIVALPQPQRQRLVIGLASYWIQSPPLVDQRGWPYTANSGGLTYLTLCCQATPTYCEWILCCRVCYQDVEQELAGQPEPSSSDSVYVSAVERSLRDLRTRVQRRGWLRPTDAKLWRVARRADPSRYGHHSNDFQLATLREFYDRAK</sequence>
<dbReference type="AlphaFoldDB" id="A0A6V8LED6"/>
<evidence type="ECO:0000313" key="1">
    <source>
        <dbReference type="EMBL" id="GFJ93318.1"/>
    </source>
</evidence>
<keyword evidence="2" id="KW-1185">Reference proteome</keyword>
<reference evidence="1 2" key="2">
    <citation type="submission" date="2020-03" db="EMBL/GenBank/DDBJ databases">
        <authorList>
            <person name="Ichikawa N."/>
            <person name="Kimura A."/>
            <person name="Kitahashi Y."/>
            <person name="Uohara A."/>
        </authorList>
    </citation>
    <scope>NUCLEOTIDE SEQUENCE [LARGE SCALE GENOMIC DNA]</scope>
    <source>
        <strain evidence="1 2">NBRC 108638</strain>
    </source>
</reference>
<gene>
    <name evidence="1" type="ORF">Prum_069600</name>
</gene>
<dbReference type="RefSeq" id="WP_173079977.1">
    <property type="nucleotide sequence ID" value="NZ_BAABJB010000055.1"/>
</dbReference>
<comment type="caution">
    <text evidence="1">The sequence shown here is derived from an EMBL/GenBank/DDBJ whole genome shotgun (WGS) entry which is preliminary data.</text>
</comment>
<proteinExistence type="predicted"/>
<organism evidence="1 2">
    <name type="scientific">Phytohabitans rumicis</name>
    <dbReference type="NCBI Taxonomy" id="1076125"/>
    <lineage>
        <taxon>Bacteria</taxon>
        <taxon>Bacillati</taxon>
        <taxon>Actinomycetota</taxon>
        <taxon>Actinomycetes</taxon>
        <taxon>Micromonosporales</taxon>
        <taxon>Micromonosporaceae</taxon>
    </lineage>
</organism>
<dbReference type="EMBL" id="BLPG01000001">
    <property type="protein sequence ID" value="GFJ93318.1"/>
    <property type="molecule type" value="Genomic_DNA"/>
</dbReference>
<reference evidence="1 2" key="1">
    <citation type="submission" date="2020-03" db="EMBL/GenBank/DDBJ databases">
        <title>Whole genome shotgun sequence of Phytohabitans rumicis NBRC 108638.</title>
        <authorList>
            <person name="Komaki H."/>
            <person name="Tamura T."/>
        </authorList>
    </citation>
    <scope>NUCLEOTIDE SEQUENCE [LARGE SCALE GENOMIC DNA]</scope>
    <source>
        <strain evidence="1 2">NBRC 108638</strain>
    </source>
</reference>
<name>A0A6V8LED6_9ACTN</name>
<accession>A0A6V8LED6</accession>
<evidence type="ECO:0000313" key="2">
    <source>
        <dbReference type="Proteomes" id="UP000482960"/>
    </source>
</evidence>
<dbReference type="Proteomes" id="UP000482960">
    <property type="component" value="Unassembled WGS sequence"/>
</dbReference>